<sequence>MRTLSILMRGAIADNAQAIHDANAVTILRQQIRDAAGALATARRELAVALAYHAAEARALDAITGRIETLSDGARRALADGRDDLGTEAATLIAALEDERADRQDAADRFAAETERLKRLVAQGAERLRDLDRGLQTARTTEAMRRAGLEGRRVTTLSAGALGEAERTLARLRTRQAAEADVAEALADLETAATAGIEADLDAAGYGRRRTDPRAVLDRLRAGA</sequence>
<reference evidence="2 3" key="2">
    <citation type="journal article" date="2013" name="Genome Announc.">
        <title>Draft Genome Sequence of Methylobacterium mesophilicum Strain SR1.6/6, Isolated from Citrus sinensis.</title>
        <authorList>
            <person name="Marinho Almeida D."/>
            <person name="Dini-Andreote F."/>
            <person name="Camargo Neves A.A."/>
            <person name="Juca Ramos R.T."/>
            <person name="Andreote F.D."/>
            <person name="Carneiro A.R."/>
            <person name="Oliveira de Souza Lima A."/>
            <person name="Caracciolo Gomes de Sa P.H."/>
            <person name="Ribeiro Barbosa M.S."/>
            <person name="Araujo W.L."/>
            <person name="Silva A."/>
        </authorList>
    </citation>
    <scope>NUCLEOTIDE SEQUENCE [LARGE SCALE GENOMIC DNA]</scope>
    <source>
        <strain evidence="2 3">SR1.6/6</strain>
    </source>
</reference>
<protein>
    <submittedName>
        <fullName evidence="2">Phage shock protein C</fullName>
    </submittedName>
</protein>
<organism evidence="2 3">
    <name type="scientific">Methylobacterium mesophilicum SR1.6/6</name>
    <dbReference type="NCBI Taxonomy" id="908290"/>
    <lineage>
        <taxon>Bacteria</taxon>
        <taxon>Pseudomonadati</taxon>
        <taxon>Pseudomonadota</taxon>
        <taxon>Alphaproteobacteria</taxon>
        <taxon>Hyphomicrobiales</taxon>
        <taxon>Methylobacteriaceae</taxon>
        <taxon>Methylobacterium</taxon>
    </lineage>
</organism>
<accession>A0A6B9FCZ8</accession>
<evidence type="ECO:0000256" key="1">
    <source>
        <dbReference type="ARBA" id="ARBA00043985"/>
    </source>
</evidence>
<dbReference type="InterPro" id="IPR007157">
    <property type="entry name" value="PspA_VIPP1"/>
</dbReference>
<dbReference type="RefSeq" id="WP_010687143.1">
    <property type="nucleotide sequence ID" value="NZ_CP043538.1"/>
</dbReference>
<dbReference type="EMBL" id="CP043538">
    <property type="protein sequence ID" value="QGY01170.1"/>
    <property type="molecule type" value="Genomic_DNA"/>
</dbReference>
<dbReference type="AlphaFoldDB" id="A0A6B9FCZ8"/>
<dbReference type="Proteomes" id="UP000012488">
    <property type="component" value="Chromosome"/>
</dbReference>
<evidence type="ECO:0000313" key="3">
    <source>
        <dbReference type="Proteomes" id="UP000012488"/>
    </source>
</evidence>
<dbReference type="OrthoDB" id="7999550at2"/>
<dbReference type="Pfam" id="PF04012">
    <property type="entry name" value="PspA_IM30"/>
    <property type="match status" value="1"/>
</dbReference>
<name>A0A6B9FCZ8_9HYPH</name>
<gene>
    <name evidence="2" type="ORF">MMSR116_04070</name>
</gene>
<proteinExistence type="inferred from homology"/>
<dbReference type="KEGG" id="mmes:MMSR116_04070"/>
<reference evidence="2 3" key="1">
    <citation type="journal article" date="2012" name="Genet. Mol. Biol.">
        <title>Analysis of 16S rRNA and mxaF genes revealing insights into Methylobacterium niche-specific plant association.</title>
        <authorList>
            <person name="Dourado M.N."/>
            <person name="Andreote F.D."/>
            <person name="Dini-Andreote F."/>
            <person name="Conti R."/>
            <person name="Araujo J.M."/>
            <person name="Araujo W.L."/>
        </authorList>
    </citation>
    <scope>NUCLEOTIDE SEQUENCE [LARGE SCALE GENOMIC DNA]</scope>
    <source>
        <strain evidence="2 3">SR1.6/6</strain>
    </source>
</reference>
<evidence type="ECO:0000313" key="2">
    <source>
        <dbReference type="EMBL" id="QGY01170.1"/>
    </source>
</evidence>
<comment type="similarity">
    <text evidence="1">Belongs to the PspA/Vipp/IM30 family.</text>
</comment>